<dbReference type="PANTHER" id="PTHR24346:SF82">
    <property type="entry name" value="KP78A-RELATED"/>
    <property type="match status" value="1"/>
</dbReference>
<evidence type="ECO:0000313" key="10">
    <source>
        <dbReference type="Proteomes" id="UP001166674"/>
    </source>
</evidence>
<keyword evidence="6 7" id="KW-0067">ATP-binding</keyword>
<evidence type="ECO:0000256" key="6">
    <source>
        <dbReference type="ARBA" id="ARBA00022840"/>
    </source>
</evidence>
<dbReference type="PANTHER" id="PTHR24346">
    <property type="entry name" value="MAP/MICROTUBULE AFFINITY-REGULATING KINASE"/>
    <property type="match status" value="1"/>
</dbReference>
<dbReference type="GO" id="GO:0004674">
    <property type="term" value="F:protein serine/threonine kinase activity"/>
    <property type="evidence" value="ECO:0007669"/>
    <property type="project" value="UniProtKB-KW"/>
</dbReference>
<dbReference type="AlphaFoldDB" id="A0AA41MFG3"/>
<keyword evidence="4 7" id="KW-0547">Nucleotide-binding</keyword>
<organism evidence="9 10">
    <name type="scientific">Sciurus carolinensis</name>
    <name type="common">Eastern gray squirrel</name>
    <dbReference type="NCBI Taxonomy" id="30640"/>
    <lineage>
        <taxon>Eukaryota</taxon>
        <taxon>Metazoa</taxon>
        <taxon>Chordata</taxon>
        <taxon>Craniata</taxon>
        <taxon>Vertebrata</taxon>
        <taxon>Euteleostomi</taxon>
        <taxon>Mammalia</taxon>
        <taxon>Eutheria</taxon>
        <taxon>Euarchontoglires</taxon>
        <taxon>Glires</taxon>
        <taxon>Rodentia</taxon>
        <taxon>Sciuromorpha</taxon>
        <taxon>Sciuridae</taxon>
        <taxon>Sciurinae</taxon>
        <taxon>Sciurini</taxon>
        <taxon>Sciurus</taxon>
    </lineage>
</organism>
<dbReference type="SUPFAM" id="SSF56112">
    <property type="entry name" value="Protein kinase-like (PK-like)"/>
    <property type="match status" value="1"/>
</dbReference>
<dbReference type="PROSITE" id="PS50011">
    <property type="entry name" value="PROTEIN_KINASE_DOM"/>
    <property type="match status" value="1"/>
</dbReference>
<protein>
    <recommendedName>
        <fullName evidence="1">non-specific serine/threonine protein kinase</fullName>
        <ecNumber evidence="1">2.7.11.1</ecNumber>
    </recommendedName>
</protein>
<sequence>MFSQSSESESSLASAWELCSCPECAFTDHYEFMRAIGRGAYGQVVLARHHPTGAEVAVKVLKWVPENISVFSKPSVLMTLEHPSVTQLFQVIGTKKHIYMVMEHAGGGELLEHIARGMQEEEARRVFR</sequence>
<feature type="domain" description="Protein kinase" evidence="8">
    <location>
        <begin position="30"/>
        <end position="128"/>
    </location>
</feature>
<evidence type="ECO:0000256" key="4">
    <source>
        <dbReference type="ARBA" id="ARBA00022741"/>
    </source>
</evidence>
<dbReference type="InterPro" id="IPR011009">
    <property type="entry name" value="Kinase-like_dom_sf"/>
</dbReference>
<comment type="caution">
    <text evidence="9">The sequence shown here is derived from an EMBL/GenBank/DDBJ whole genome shotgun (WGS) entry which is preliminary data.</text>
</comment>
<proteinExistence type="predicted"/>
<keyword evidence="5 9" id="KW-0418">Kinase</keyword>
<feature type="binding site" evidence="7">
    <location>
        <position position="59"/>
    </location>
    <ligand>
        <name>ATP</name>
        <dbReference type="ChEBI" id="CHEBI:30616"/>
    </ligand>
</feature>
<dbReference type="EMBL" id="JAATJV010156126">
    <property type="protein sequence ID" value="MBZ3870879.1"/>
    <property type="molecule type" value="Genomic_DNA"/>
</dbReference>
<dbReference type="GO" id="GO:0005737">
    <property type="term" value="C:cytoplasm"/>
    <property type="evidence" value="ECO:0007669"/>
    <property type="project" value="TreeGrafter"/>
</dbReference>
<dbReference type="GO" id="GO:0005524">
    <property type="term" value="F:ATP binding"/>
    <property type="evidence" value="ECO:0007669"/>
    <property type="project" value="UniProtKB-UniRule"/>
</dbReference>
<evidence type="ECO:0000313" key="9">
    <source>
        <dbReference type="EMBL" id="MBZ3870879.1"/>
    </source>
</evidence>
<evidence type="ECO:0000256" key="5">
    <source>
        <dbReference type="ARBA" id="ARBA00022777"/>
    </source>
</evidence>
<evidence type="ECO:0000256" key="2">
    <source>
        <dbReference type="ARBA" id="ARBA00022527"/>
    </source>
</evidence>
<evidence type="ECO:0000256" key="3">
    <source>
        <dbReference type="ARBA" id="ARBA00022679"/>
    </source>
</evidence>
<evidence type="ECO:0000256" key="7">
    <source>
        <dbReference type="PROSITE-ProRule" id="PRU10141"/>
    </source>
</evidence>
<keyword evidence="2" id="KW-0723">Serine/threonine-protein kinase</keyword>
<dbReference type="Gene3D" id="1.10.510.10">
    <property type="entry name" value="Transferase(Phosphotransferase) domain 1"/>
    <property type="match status" value="1"/>
</dbReference>
<keyword evidence="10" id="KW-1185">Reference proteome</keyword>
<evidence type="ECO:0000259" key="8">
    <source>
        <dbReference type="PROSITE" id="PS50011"/>
    </source>
</evidence>
<dbReference type="InterPro" id="IPR000719">
    <property type="entry name" value="Prot_kinase_dom"/>
</dbReference>
<evidence type="ECO:0000256" key="1">
    <source>
        <dbReference type="ARBA" id="ARBA00012513"/>
    </source>
</evidence>
<accession>A0AA41MFG3</accession>
<dbReference type="EC" id="2.7.11.1" evidence="1"/>
<dbReference type="PROSITE" id="PS00107">
    <property type="entry name" value="PROTEIN_KINASE_ATP"/>
    <property type="match status" value="1"/>
</dbReference>
<dbReference type="Proteomes" id="UP001166674">
    <property type="component" value="Unassembled WGS sequence"/>
</dbReference>
<dbReference type="InterPro" id="IPR017441">
    <property type="entry name" value="Protein_kinase_ATP_BS"/>
</dbReference>
<gene>
    <name evidence="9" type="ORF">SUZIE_110145</name>
</gene>
<reference evidence="9" key="1">
    <citation type="submission" date="2020-03" db="EMBL/GenBank/DDBJ databases">
        <title>Studies in the Genomics of Life Span.</title>
        <authorList>
            <person name="Glass D."/>
        </authorList>
    </citation>
    <scope>NUCLEOTIDE SEQUENCE</scope>
    <source>
        <strain evidence="9">SUZIE</strain>
        <tissue evidence="9">Muscle</tissue>
    </source>
</reference>
<keyword evidence="3" id="KW-0808">Transferase</keyword>
<dbReference type="Pfam" id="PF00069">
    <property type="entry name" value="Pkinase"/>
    <property type="match status" value="1"/>
</dbReference>
<dbReference type="GO" id="GO:0035556">
    <property type="term" value="P:intracellular signal transduction"/>
    <property type="evidence" value="ECO:0007669"/>
    <property type="project" value="TreeGrafter"/>
</dbReference>
<name>A0AA41MFG3_SCICA</name>